<gene>
    <name evidence="2" type="ORF">BJ212DRAFT_1376753</name>
</gene>
<dbReference type="Proteomes" id="UP000807769">
    <property type="component" value="Unassembled WGS sequence"/>
</dbReference>
<dbReference type="RefSeq" id="XP_041189696.1">
    <property type="nucleotide sequence ID" value="XM_041336493.1"/>
</dbReference>
<evidence type="ECO:0000313" key="2">
    <source>
        <dbReference type="EMBL" id="KAG1810916.1"/>
    </source>
</evidence>
<dbReference type="EMBL" id="JABBWG010000031">
    <property type="protein sequence ID" value="KAG1810916.1"/>
    <property type="molecule type" value="Genomic_DNA"/>
</dbReference>
<proteinExistence type="predicted"/>
<dbReference type="AlphaFoldDB" id="A0A9P7JA27"/>
<feature type="non-terminal residue" evidence="2">
    <location>
        <position position="50"/>
    </location>
</feature>
<accession>A0A9P7JA27</accession>
<organism evidence="2 3">
    <name type="scientific">Suillus subaureus</name>
    <dbReference type="NCBI Taxonomy" id="48587"/>
    <lineage>
        <taxon>Eukaryota</taxon>
        <taxon>Fungi</taxon>
        <taxon>Dikarya</taxon>
        <taxon>Basidiomycota</taxon>
        <taxon>Agaricomycotina</taxon>
        <taxon>Agaricomycetes</taxon>
        <taxon>Agaricomycetidae</taxon>
        <taxon>Boletales</taxon>
        <taxon>Suillineae</taxon>
        <taxon>Suillaceae</taxon>
        <taxon>Suillus</taxon>
    </lineage>
</organism>
<feature type="region of interest" description="Disordered" evidence="1">
    <location>
        <begin position="18"/>
        <end position="50"/>
    </location>
</feature>
<evidence type="ECO:0000313" key="3">
    <source>
        <dbReference type="Proteomes" id="UP000807769"/>
    </source>
</evidence>
<dbReference type="GeneID" id="64630510"/>
<reference evidence="2" key="1">
    <citation type="journal article" date="2020" name="New Phytol.">
        <title>Comparative genomics reveals dynamic genome evolution in host specialist ectomycorrhizal fungi.</title>
        <authorList>
            <person name="Lofgren L.A."/>
            <person name="Nguyen N.H."/>
            <person name="Vilgalys R."/>
            <person name="Ruytinx J."/>
            <person name="Liao H.L."/>
            <person name="Branco S."/>
            <person name="Kuo A."/>
            <person name="LaButti K."/>
            <person name="Lipzen A."/>
            <person name="Andreopoulos W."/>
            <person name="Pangilinan J."/>
            <person name="Riley R."/>
            <person name="Hundley H."/>
            <person name="Na H."/>
            <person name="Barry K."/>
            <person name="Grigoriev I.V."/>
            <person name="Stajich J.E."/>
            <person name="Kennedy P.G."/>
        </authorList>
    </citation>
    <scope>NUCLEOTIDE SEQUENCE</scope>
    <source>
        <strain evidence="2">MN1</strain>
    </source>
</reference>
<protein>
    <submittedName>
        <fullName evidence="2">Uncharacterized protein</fullName>
    </submittedName>
</protein>
<comment type="caution">
    <text evidence="2">The sequence shown here is derived from an EMBL/GenBank/DDBJ whole genome shotgun (WGS) entry which is preliminary data.</text>
</comment>
<name>A0A9P7JA27_9AGAM</name>
<sequence length="50" mass="5823">MPSWDTLGRWQVRPIARSHSPVPNWDTLGRRPLRSTPWSPSSLVPKWDTL</sequence>
<keyword evidence="3" id="KW-1185">Reference proteome</keyword>
<evidence type="ECO:0000256" key="1">
    <source>
        <dbReference type="SAM" id="MobiDB-lite"/>
    </source>
</evidence>